<feature type="domain" description="Xylanolytic transcriptional activator regulatory" evidence="5">
    <location>
        <begin position="350"/>
        <end position="423"/>
    </location>
</feature>
<keyword evidence="3" id="KW-0539">Nucleus</keyword>
<dbReference type="GO" id="GO:0006351">
    <property type="term" value="P:DNA-templated transcription"/>
    <property type="evidence" value="ECO:0007669"/>
    <property type="project" value="InterPro"/>
</dbReference>
<name>A0A1V6T5I2_9EURO</name>
<dbReference type="AlphaFoldDB" id="A0A1V6T5I2"/>
<dbReference type="PANTHER" id="PTHR47424">
    <property type="entry name" value="REGULATORY PROTEIN GAL4"/>
    <property type="match status" value="1"/>
</dbReference>
<keyword evidence="7" id="KW-1185">Reference proteome</keyword>
<organism evidence="6 7">
    <name type="scientific">Penicillium steckii</name>
    <dbReference type="NCBI Taxonomy" id="303698"/>
    <lineage>
        <taxon>Eukaryota</taxon>
        <taxon>Fungi</taxon>
        <taxon>Dikarya</taxon>
        <taxon>Ascomycota</taxon>
        <taxon>Pezizomycotina</taxon>
        <taxon>Eurotiomycetes</taxon>
        <taxon>Eurotiomycetidae</taxon>
        <taxon>Eurotiales</taxon>
        <taxon>Aspergillaceae</taxon>
        <taxon>Penicillium</taxon>
    </lineage>
</organism>
<dbReference type="InterPro" id="IPR051127">
    <property type="entry name" value="Fungal_SecMet_Regulators"/>
</dbReference>
<dbReference type="CDD" id="cd12148">
    <property type="entry name" value="fungal_TF_MHR"/>
    <property type="match status" value="1"/>
</dbReference>
<dbReference type="Proteomes" id="UP000191285">
    <property type="component" value="Unassembled WGS sequence"/>
</dbReference>
<dbReference type="EMBL" id="MLKD01000012">
    <property type="protein sequence ID" value="OQE21264.1"/>
    <property type="molecule type" value="Genomic_DNA"/>
</dbReference>
<evidence type="ECO:0000256" key="2">
    <source>
        <dbReference type="ARBA" id="ARBA00023163"/>
    </source>
</evidence>
<accession>A0A1V6T5I2</accession>
<evidence type="ECO:0000259" key="5">
    <source>
        <dbReference type="SMART" id="SM00906"/>
    </source>
</evidence>
<comment type="caution">
    <text evidence="6">The sequence shown here is derived from an EMBL/GenBank/DDBJ whole genome shotgun (WGS) entry which is preliminary data.</text>
</comment>
<dbReference type="Pfam" id="PF04082">
    <property type="entry name" value="Fungal_trans"/>
    <property type="match status" value="1"/>
</dbReference>
<feature type="region of interest" description="Disordered" evidence="4">
    <location>
        <begin position="84"/>
        <end position="123"/>
    </location>
</feature>
<evidence type="ECO:0000256" key="4">
    <source>
        <dbReference type="SAM" id="MobiDB-lite"/>
    </source>
</evidence>
<proteinExistence type="predicted"/>
<feature type="compositionally biased region" description="Basic and acidic residues" evidence="4">
    <location>
        <begin position="105"/>
        <end position="123"/>
    </location>
</feature>
<evidence type="ECO:0000256" key="1">
    <source>
        <dbReference type="ARBA" id="ARBA00023015"/>
    </source>
</evidence>
<protein>
    <recommendedName>
        <fullName evidence="5">Xylanolytic transcriptional activator regulatory domain-containing protein</fullName>
    </recommendedName>
</protein>
<reference evidence="7" key="1">
    <citation type="journal article" date="2017" name="Nat. Microbiol.">
        <title>Global analysis of biosynthetic gene clusters reveals vast potential of secondary metabolite production in Penicillium species.</title>
        <authorList>
            <person name="Nielsen J.C."/>
            <person name="Grijseels S."/>
            <person name="Prigent S."/>
            <person name="Ji B."/>
            <person name="Dainat J."/>
            <person name="Nielsen K.F."/>
            <person name="Frisvad J.C."/>
            <person name="Workman M."/>
            <person name="Nielsen J."/>
        </authorList>
    </citation>
    <scope>NUCLEOTIDE SEQUENCE [LARGE SCALE GENOMIC DNA]</scope>
    <source>
        <strain evidence="7">IBT 24891</strain>
    </source>
</reference>
<dbReference type="SMART" id="SM00906">
    <property type="entry name" value="Fungal_trans"/>
    <property type="match status" value="1"/>
</dbReference>
<evidence type="ECO:0000313" key="7">
    <source>
        <dbReference type="Proteomes" id="UP000191285"/>
    </source>
</evidence>
<dbReference type="OrthoDB" id="2283488at2759"/>
<dbReference type="PANTHER" id="PTHR47424:SF2">
    <property type="entry name" value="TRANSCRIPTION FACTOR DOMAIN-CONTAINING PROTEIN-RELATED"/>
    <property type="match status" value="1"/>
</dbReference>
<gene>
    <name evidence="6" type="ORF">PENSTE_c012G01943</name>
</gene>
<dbReference type="GO" id="GO:0000978">
    <property type="term" value="F:RNA polymerase II cis-regulatory region sequence-specific DNA binding"/>
    <property type="evidence" value="ECO:0007669"/>
    <property type="project" value="TreeGrafter"/>
</dbReference>
<dbReference type="GO" id="GO:0005634">
    <property type="term" value="C:nucleus"/>
    <property type="evidence" value="ECO:0007669"/>
    <property type="project" value="TreeGrafter"/>
</dbReference>
<dbReference type="GO" id="GO:0008270">
    <property type="term" value="F:zinc ion binding"/>
    <property type="evidence" value="ECO:0007669"/>
    <property type="project" value="InterPro"/>
</dbReference>
<dbReference type="GO" id="GO:0000435">
    <property type="term" value="P:positive regulation of transcription from RNA polymerase II promoter by galactose"/>
    <property type="evidence" value="ECO:0007669"/>
    <property type="project" value="TreeGrafter"/>
</dbReference>
<sequence>MLVMSAEDAKPDVRASYQCARNVFNGVDIVYMRNRYAVHSLASSYLTEVEESLRIATQIIRDNGLDVNLDAELAKARNGIDTSYARSHAKEEKEAPSSGLKRPRIASEEPSQDRNRVSDETKIEPTIFEPGLETILSDGIIEDTISTDILPASSADNPALNNADYDWDERDTEAQSCIDGMAALSIQEERPGYLGLASGASLLRLIQSHFSFPFSSVPGPSRISNPNSESPPRLCGELHREIPSHQIEAYIASYFREYHTNYPLVHQGLFMAQFHEIVPRPKHSKVLIYIVAAIGAFMSATTANDDDLILYQNARSHLSVEILEVGSLTLVQSLCLISNYLQKRDRPNSSHNYLGLAVRMAYGLGLHKDYPGAEGNLLYREIRRRTWWCLFIFDIGSTITFSRPLAIPSAGIDTKLPLNILETDLTASTMEAPSNIDSPTIYTNVRVQSQFHLLTNHIYNRVISKPSPTAKEIIEWDDFYIYKWLNLVPDYYKETATVPKKHRFPHAIMTWRYKHFRLIIYRPFFIQKALQINQQQIASLASLTTPSVQTSSDQKDIDLAYERCIKESHETISSIYDFWKDAVHTRMECWYALYFLFSATLVPVILLHIESHSPHSKSWQEDIDKAIWIIGGMVELSPFAGRCVETLERLRDGISSPLLAELGSTMPDLPSFSDPMSQTPFAEIFSGVGNWFEAPGLYSMEEQLW</sequence>
<dbReference type="GO" id="GO:0000981">
    <property type="term" value="F:DNA-binding transcription factor activity, RNA polymerase II-specific"/>
    <property type="evidence" value="ECO:0007669"/>
    <property type="project" value="TreeGrafter"/>
</dbReference>
<keyword evidence="2" id="KW-0804">Transcription</keyword>
<dbReference type="InterPro" id="IPR007219">
    <property type="entry name" value="XnlR_reg_dom"/>
</dbReference>
<keyword evidence="1" id="KW-0805">Transcription regulation</keyword>
<evidence type="ECO:0000256" key="3">
    <source>
        <dbReference type="ARBA" id="ARBA00023242"/>
    </source>
</evidence>
<evidence type="ECO:0000313" key="6">
    <source>
        <dbReference type="EMBL" id="OQE21264.1"/>
    </source>
</evidence>